<feature type="transmembrane region" description="Helical" evidence="1">
    <location>
        <begin position="170"/>
        <end position="188"/>
    </location>
</feature>
<proteinExistence type="predicted"/>
<dbReference type="EMBL" id="BMVP01000026">
    <property type="protein sequence ID" value="GHB84505.1"/>
    <property type="molecule type" value="Genomic_DNA"/>
</dbReference>
<keyword evidence="1" id="KW-0812">Transmembrane</keyword>
<feature type="transmembrane region" description="Helical" evidence="1">
    <location>
        <begin position="195"/>
        <end position="214"/>
    </location>
</feature>
<keyword evidence="1" id="KW-0472">Membrane</keyword>
<evidence type="ECO:0000313" key="3">
    <source>
        <dbReference type="Proteomes" id="UP000642673"/>
    </source>
</evidence>
<feature type="transmembrane region" description="Helical" evidence="1">
    <location>
        <begin position="220"/>
        <end position="241"/>
    </location>
</feature>
<protein>
    <submittedName>
        <fullName evidence="2">Uncharacterized protein</fullName>
    </submittedName>
</protein>
<evidence type="ECO:0000256" key="1">
    <source>
        <dbReference type="SAM" id="Phobius"/>
    </source>
</evidence>
<sequence length="257" mass="27754">MQEELARLRAAAPSAEEAVPVAAQLPAELHEDFFLADVERALATAEGFLQEGAHLRERLGSELPASGPSQPGEAVDDEDRIVMRLVVLVACRSLGVLLVVAGAMLNYALSTWYSRTAGGVGAFLWAPGVLLLVDPWDAYTDWWPAVRARMHHEPDPPAWSIDLGNLFDRLLRVIWAMAAAVAGVLILATFYWWPLWWLILLVPVALGLVGYTVAGRSLPAVRALIVMTGQIAALFPGTALVRAFNVKALPGGHVQAP</sequence>
<name>A0ABQ3F551_9ACTN</name>
<keyword evidence="3" id="KW-1185">Reference proteome</keyword>
<accession>A0ABQ3F551</accession>
<dbReference type="RefSeq" id="WP_190187762.1">
    <property type="nucleotide sequence ID" value="NZ_BMVP01000026.1"/>
</dbReference>
<evidence type="ECO:0000313" key="2">
    <source>
        <dbReference type="EMBL" id="GHB84505.1"/>
    </source>
</evidence>
<dbReference type="Proteomes" id="UP000642673">
    <property type="component" value="Unassembled WGS sequence"/>
</dbReference>
<feature type="transmembrane region" description="Helical" evidence="1">
    <location>
        <begin position="112"/>
        <end position="133"/>
    </location>
</feature>
<reference evidence="3" key="1">
    <citation type="journal article" date="2019" name="Int. J. Syst. Evol. Microbiol.">
        <title>The Global Catalogue of Microorganisms (GCM) 10K type strain sequencing project: providing services to taxonomists for standard genome sequencing and annotation.</title>
        <authorList>
            <consortium name="The Broad Institute Genomics Platform"/>
            <consortium name="The Broad Institute Genome Sequencing Center for Infectious Disease"/>
            <person name="Wu L."/>
            <person name="Ma J."/>
        </authorList>
    </citation>
    <scope>NUCLEOTIDE SEQUENCE [LARGE SCALE GENOMIC DNA]</scope>
    <source>
        <strain evidence="3">JCM 4738</strain>
    </source>
</reference>
<feature type="transmembrane region" description="Helical" evidence="1">
    <location>
        <begin position="81"/>
        <end position="105"/>
    </location>
</feature>
<keyword evidence="1" id="KW-1133">Transmembrane helix</keyword>
<gene>
    <name evidence="2" type="ORF">GCM10010347_64280</name>
</gene>
<comment type="caution">
    <text evidence="2">The sequence shown here is derived from an EMBL/GenBank/DDBJ whole genome shotgun (WGS) entry which is preliminary data.</text>
</comment>
<organism evidence="2 3">
    <name type="scientific">Streptomyces cirratus</name>
    <dbReference type="NCBI Taxonomy" id="68187"/>
    <lineage>
        <taxon>Bacteria</taxon>
        <taxon>Bacillati</taxon>
        <taxon>Actinomycetota</taxon>
        <taxon>Actinomycetes</taxon>
        <taxon>Kitasatosporales</taxon>
        <taxon>Streptomycetaceae</taxon>
        <taxon>Streptomyces</taxon>
    </lineage>
</organism>